<name>A0A174MX52_PHOVU</name>
<dbReference type="Proteomes" id="UP000583639">
    <property type="component" value="Unassembled WGS sequence"/>
</dbReference>
<dbReference type="Proteomes" id="UP000460950">
    <property type="component" value="Unassembled WGS sequence"/>
</dbReference>
<reference evidence="2 8" key="3">
    <citation type="submission" date="2019-09" db="EMBL/GenBank/DDBJ databases">
        <title>In-depth cultivation of the pig gut microbiome towards novel bacterial diversity and tailored functional studies.</title>
        <authorList>
            <person name="Wylensek D."/>
            <person name="Hitch T.C.A."/>
            <person name="Clavel T."/>
        </authorList>
    </citation>
    <scope>NUCLEOTIDE SEQUENCE [LARGE SCALE GENOMIC DNA]</scope>
    <source>
        <strain evidence="2 8">WCA-389-WT-3C</strain>
    </source>
</reference>
<dbReference type="Proteomes" id="UP000555193">
    <property type="component" value="Unassembled WGS sequence"/>
</dbReference>
<evidence type="ECO:0000313" key="10">
    <source>
        <dbReference type="Proteomes" id="UP000583639"/>
    </source>
</evidence>
<dbReference type="EMBL" id="CYZI01000049">
    <property type="protein sequence ID" value="CUP40913.1"/>
    <property type="molecule type" value="Genomic_DNA"/>
</dbReference>
<evidence type="ECO:0000313" key="5">
    <source>
        <dbReference type="EMBL" id="TSE47104.1"/>
    </source>
</evidence>
<evidence type="ECO:0000313" key="1">
    <source>
        <dbReference type="EMBL" id="CUP40913.1"/>
    </source>
</evidence>
<sequence length="99" mass="10920">MIKIYSMNTCPDCIYVEEQIQGDDRYEIIDIGSHVKYLKEFLRIRDNSPVFNEAKKVGAAGIPCFVLEDGSVTLIPEEAGLTSRPITEGMSCNIDGSGC</sequence>
<gene>
    <name evidence="5" type="ORF">EH214_03665</name>
    <name evidence="1" type="ORF">ERS852457_04044</name>
    <name evidence="2" type="ORF">FYJ30_17585</name>
    <name evidence="3" type="ORF">HKQ54_10085</name>
    <name evidence="4" type="ORF">HKQ55_11120</name>
</gene>
<dbReference type="EMBL" id="RWHZ01000066">
    <property type="protein sequence ID" value="TSE47104.1"/>
    <property type="molecule type" value="Genomic_DNA"/>
</dbReference>
<dbReference type="AlphaFoldDB" id="A0A174MX52"/>
<evidence type="ECO:0000313" key="3">
    <source>
        <dbReference type="EMBL" id="NMW36474.1"/>
    </source>
</evidence>
<dbReference type="EMBL" id="JABDSH010000076">
    <property type="protein sequence ID" value="NMW36474.1"/>
    <property type="molecule type" value="Genomic_DNA"/>
</dbReference>
<dbReference type="EMBL" id="VULU01000041">
    <property type="protein sequence ID" value="MSS50059.1"/>
    <property type="molecule type" value="Genomic_DNA"/>
</dbReference>
<dbReference type="Proteomes" id="UP000408523">
    <property type="component" value="Unassembled WGS sequence"/>
</dbReference>
<reference evidence="9 10" key="4">
    <citation type="submission" date="2020-04" db="EMBL/GenBank/DDBJ databases">
        <title>A novel gut-associated lysogenic phage, Bacteroides phage BV01, alters the host transcriptome and bile acid metabolism in Bacteroides vulgatus.</title>
        <authorList>
            <person name="Campbell D.E."/>
            <person name="Ly L."/>
            <person name="Ridlon J.M."/>
            <person name="Hsiao A."/>
            <person name="Degnan P.H."/>
        </authorList>
    </citation>
    <scope>NUCLEOTIDE SEQUENCE [LARGE SCALE GENOMIC DNA]</scope>
    <source>
        <strain evidence="3 9">VPI-4506</strain>
        <strain evidence="4 10">VPI-BV8526</strain>
    </source>
</reference>
<evidence type="ECO:0000313" key="2">
    <source>
        <dbReference type="EMBL" id="MSS50059.1"/>
    </source>
</evidence>
<dbReference type="Gene3D" id="3.40.30.10">
    <property type="entry name" value="Glutaredoxin"/>
    <property type="match status" value="1"/>
</dbReference>
<accession>A0A174MX52</accession>
<evidence type="ECO:0000313" key="9">
    <source>
        <dbReference type="Proteomes" id="UP000555193"/>
    </source>
</evidence>
<proteinExistence type="predicted"/>
<dbReference type="RefSeq" id="WP_057250916.1">
    <property type="nucleotide sequence ID" value="NZ_CAXTBS010000096.1"/>
</dbReference>
<evidence type="ECO:0000313" key="6">
    <source>
        <dbReference type="Proteomes" id="UP000095333"/>
    </source>
</evidence>
<evidence type="ECO:0000313" key="8">
    <source>
        <dbReference type="Proteomes" id="UP000460950"/>
    </source>
</evidence>
<dbReference type="EMBL" id="JABDSI010000116">
    <property type="protein sequence ID" value="NMW40681.1"/>
    <property type="molecule type" value="Genomic_DNA"/>
</dbReference>
<organism evidence="1 6">
    <name type="scientific">Phocaeicola vulgatus</name>
    <name type="common">Bacteroides vulgatus</name>
    <dbReference type="NCBI Taxonomy" id="821"/>
    <lineage>
        <taxon>Bacteria</taxon>
        <taxon>Pseudomonadati</taxon>
        <taxon>Bacteroidota</taxon>
        <taxon>Bacteroidia</taxon>
        <taxon>Bacteroidales</taxon>
        <taxon>Bacteroidaceae</taxon>
        <taxon>Phocaeicola</taxon>
    </lineage>
</organism>
<protein>
    <submittedName>
        <fullName evidence="1">Glutaredoxin-related protein</fullName>
    </submittedName>
</protein>
<reference evidence="1 6" key="1">
    <citation type="submission" date="2015-09" db="EMBL/GenBank/DDBJ databases">
        <authorList>
            <consortium name="Pathogen Informatics"/>
        </authorList>
    </citation>
    <scope>NUCLEOTIDE SEQUENCE [LARGE SCALE GENOMIC DNA]</scope>
    <source>
        <strain evidence="1 6">2789STDY5834842</strain>
    </source>
</reference>
<evidence type="ECO:0000313" key="4">
    <source>
        <dbReference type="EMBL" id="NMW40681.1"/>
    </source>
</evidence>
<reference evidence="5 7" key="2">
    <citation type="journal article" date="2019" name="Nat. Commun.">
        <title>Gram positive-like bacteriocins with broad spectrum anti-Bacteroidales activity encoded on mobile elements of the human gut microbiota.</title>
        <authorList>
            <person name="Bechon N."/>
            <person name="Coyne M.J.Jr."/>
            <person name="Laclare-Mceneany V."/>
            <person name="Chatzidaki-Livanis M."/>
            <person name="Ghigo J.-M."/>
            <person name="Comstock L.E."/>
        </authorList>
    </citation>
    <scope>NUCLEOTIDE SEQUENCE [LARGE SCALE GENOMIC DNA]</scope>
    <source>
        <strain evidence="5 7">CL01T12C17</strain>
    </source>
</reference>
<dbReference type="Proteomes" id="UP000095333">
    <property type="component" value="Unassembled WGS sequence"/>
</dbReference>
<evidence type="ECO:0000313" key="7">
    <source>
        <dbReference type="Proteomes" id="UP000408523"/>
    </source>
</evidence>